<dbReference type="PANTHER" id="PTHR45913:SF19">
    <property type="entry name" value="LOW QUALITY PROTEIN: ZINC FINGER BED DOMAIN-CONTAINING PROTEIN 5-LIKE"/>
    <property type="match status" value="1"/>
</dbReference>
<dbReference type="InterPro" id="IPR012337">
    <property type="entry name" value="RNaseH-like_sf"/>
</dbReference>
<protein>
    <recommendedName>
        <fullName evidence="2">HAT C-terminal dimerisation domain-containing protein</fullName>
    </recommendedName>
</protein>
<name>A0A8C5C7Y6_GADMO</name>
<accession>A0A8C5C7Y6</accession>
<feature type="compositionally biased region" description="Low complexity" evidence="1">
    <location>
        <begin position="17"/>
        <end position="26"/>
    </location>
</feature>
<dbReference type="Pfam" id="PF05699">
    <property type="entry name" value="Dimer_Tnp_hAT"/>
    <property type="match status" value="1"/>
</dbReference>
<reference evidence="3" key="2">
    <citation type="submission" date="2025-09" db="UniProtKB">
        <authorList>
            <consortium name="Ensembl"/>
        </authorList>
    </citation>
    <scope>IDENTIFICATION</scope>
</reference>
<dbReference type="Proteomes" id="UP000694546">
    <property type="component" value="Chromosome 18"/>
</dbReference>
<dbReference type="SUPFAM" id="SSF53098">
    <property type="entry name" value="Ribonuclease H-like"/>
    <property type="match status" value="1"/>
</dbReference>
<feature type="domain" description="HAT C-terminal dimerisation" evidence="2">
    <location>
        <begin position="541"/>
        <end position="589"/>
    </location>
</feature>
<dbReference type="Ensembl" id="ENSGMOT00000061323.1">
    <property type="protein sequence ID" value="ENSGMOP00000057799.1"/>
    <property type="gene ID" value="ENSGMOG00000031527.1"/>
</dbReference>
<dbReference type="AlphaFoldDB" id="A0A8C5C7Y6"/>
<feature type="region of interest" description="Disordered" evidence="1">
    <location>
        <begin position="1"/>
        <end position="50"/>
    </location>
</feature>
<keyword evidence="4" id="KW-1185">Reference proteome</keyword>
<dbReference type="GO" id="GO:0046983">
    <property type="term" value="F:protein dimerization activity"/>
    <property type="evidence" value="ECO:0007669"/>
    <property type="project" value="InterPro"/>
</dbReference>
<sequence length="611" mass="68555">MDHRWLLNKSNKSSEVPSTSASTPPRSSEEDGLSHRPGTSLQAGENKKEQIRRHYQKEFLKYGFTCQVKGNLDHPQCVICCDVLANESLKPVKLKRHLETRHPGDSTKQMTFFLQKEAALQGQETAVHEQATLPAKALAASYEVAHLVAKAQKPHTIAESLILPAAIAMTLAMHGEKIASALKQIPLSNDTVSKRIIEIANDMKCQIIERVKNCRFSLQLDESTDVTSVAQLLVFVRYSYEGKLHEDMLFCSPMEGRCTSSDIFNCLNGWMEDAGLQWANCLSICTDGAAAMLGKNKGLKAKVLSVAPHAKFTHCIIHKEALPSKTLEPELNNVLQTAIKMVNFIKSRPLNTRLFTLLCQEMGSSHESLLFHSEVRSLSRGKVRTFLSDANSAFAHHLTDSEWIARLAYLSCIFDKLNMLNLSLQGLNTNILTLSDKVNAFTKKLQRWAVRAESGDFEMFSELHDFLEEEDVNVNSSKASINVHLQSLLEKFHQYFPTGNVENYDWIRQPFTSCSSNDLSSELEDALLELSSDRTMQTSFEYPRLSKAAMDILTPFGSTYLCEKTFSSLAYIKNKCRCRLSTVEENLCVAVCSILPRINLLCSRKQAHPSH</sequence>
<evidence type="ECO:0000313" key="3">
    <source>
        <dbReference type="Ensembl" id="ENSGMOP00000057799.1"/>
    </source>
</evidence>
<organism evidence="3 4">
    <name type="scientific">Gadus morhua</name>
    <name type="common">Atlantic cod</name>
    <dbReference type="NCBI Taxonomy" id="8049"/>
    <lineage>
        <taxon>Eukaryota</taxon>
        <taxon>Metazoa</taxon>
        <taxon>Chordata</taxon>
        <taxon>Craniata</taxon>
        <taxon>Vertebrata</taxon>
        <taxon>Euteleostomi</taxon>
        <taxon>Actinopterygii</taxon>
        <taxon>Neopterygii</taxon>
        <taxon>Teleostei</taxon>
        <taxon>Neoteleostei</taxon>
        <taxon>Acanthomorphata</taxon>
        <taxon>Zeiogadaria</taxon>
        <taxon>Gadariae</taxon>
        <taxon>Gadiformes</taxon>
        <taxon>Gadoidei</taxon>
        <taxon>Gadidae</taxon>
        <taxon>Gadus</taxon>
    </lineage>
</organism>
<reference evidence="3" key="1">
    <citation type="submission" date="2025-08" db="UniProtKB">
        <authorList>
            <consortium name="Ensembl"/>
        </authorList>
    </citation>
    <scope>IDENTIFICATION</scope>
</reference>
<evidence type="ECO:0000313" key="4">
    <source>
        <dbReference type="Proteomes" id="UP000694546"/>
    </source>
</evidence>
<proteinExistence type="predicted"/>
<dbReference type="GeneTree" id="ENSGT00940000160436"/>
<evidence type="ECO:0000259" key="2">
    <source>
        <dbReference type="Pfam" id="PF05699"/>
    </source>
</evidence>
<evidence type="ECO:0000256" key="1">
    <source>
        <dbReference type="SAM" id="MobiDB-lite"/>
    </source>
</evidence>
<dbReference type="InterPro" id="IPR008906">
    <property type="entry name" value="HATC_C_dom"/>
</dbReference>
<dbReference type="PANTHER" id="PTHR45913">
    <property type="entry name" value="EPM2A-INTERACTING PROTEIN 1"/>
    <property type="match status" value="1"/>
</dbReference>